<evidence type="ECO:0000256" key="3">
    <source>
        <dbReference type="ARBA" id="ARBA00022553"/>
    </source>
</evidence>
<feature type="coiled-coil region" evidence="6">
    <location>
        <begin position="133"/>
        <end position="160"/>
    </location>
</feature>
<dbReference type="Pfam" id="PF00072">
    <property type="entry name" value="Response_reg"/>
    <property type="match status" value="1"/>
</dbReference>
<keyword evidence="9" id="KW-1185">Reference proteome</keyword>
<comment type="cofactor">
    <cofactor evidence="1">
        <name>Mg(2+)</name>
        <dbReference type="ChEBI" id="CHEBI:18420"/>
    </cofactor>
</comment>
<keyword evidence="3 5" id="KW-0597">Phosphoprotein</keyword>
<organism evidence="8 9">
    <name type="scientific">Arcobacter roscoffensis</name>
    <dbReference type="NCBI Taxonomy" id="2961520"/>
    <lineage>
        <taxon>Bacteria</taxon>
        <taxon>Pseudomonadati</taxon>
        <taxon>Campylobacterota</taxon>
        <taxon>Epsilonproteobacteria</taxon>
        <taxon>Campylobacterales</taxon>
        <taxon>Arcobacteraceae</taxon>
        <taxon>Arcobacter</taxon>
    </lineage>
</organism>
<dbReference type="InterPro" id="IPR001789">
    <property type="entry name" value="Sig_transdc_resp-reg_receiver"/>
</dbReference>
<gene>
    <name evidence="8" type="ORF">NJU99_13390</name>
</gene>
<dbReference type="EMBL" id="CP100595">
    <property type="protein sequence ID" value="UTJ06229.1"/>
    <property type="molecule type" value="Genomic_DNA"/>
</dbReference>
<protein>
    <submittedName>
        <fullName evidence="8">Response regulator</fullName>
    </submittedName>
</protein>
<dbReference type="InterPro" id="IPR050595">
    <property type="entry name" value="Bact_response_regulator"/>
</dbReference>
<dbReference type="PANTHER" id="PTHR44591">
    <property type="entry name" value="STRESS RESPONSE REGULATOR PROTEIN 1"/>
    <property type="match status" value="1"/>
</dbReference>
<keyword evidence="4" id="KW-0283">Flagellar rotation</keyword>
<name>A0ABY5E211_9BACT</name>
<evidence type="ECO:0000259" key="7">
    <source>
        <dbReference type="PROSITE" id="PS50110"/>
    </source>
</evidence>
<evidence type="ECO:0000256" key="5">
    <source>
        <dbReference type="PROSITE-ProRule" id="PRU00169"/>
    </source>
</evidence>
<accession>A0ABY5E211</accession>
<sequence>MINEQMLKDITVLYVEDDNAIQQNTIVTLELVNAKIIPAVDGMDGLEKFKANEEEIDIIVTDLSMPNMDGLEMIEEIKKINRDVPVLITTAHQDISYLKQAIELGVTSYIIKPIDIRNIIKSISKAIEPVNERKELLLKIKTLKEENESLKKQLEEKISR</sequence>
<dbReference type="Gene3D" id="3.40.50.2300">
    <property type="match status" value="1"/>
</dbReference>
<evidence type="ECO:0000256" key="4">
    <source>
        <dbReference type="ARBA" id="ARBA00022779"/>
    </source>
</evidence>
<feature type="domain" description="Response regulatory" evidence="7">
    <location>
        <begin position="11"/>
        <end position="127"/>
    </location>
</feature>
<evidence type="ECO:0000256" key="6">
    <source>
        <dbReference type="SAM" id="Coils"/>
    </source>
</evidence>
<dbReference type="PANTHER" id="PTHR44591:SF3">
    <property type="entry name" value="RESPONSE REGULATORY DOMAIN-CONTAINING PROTEIN"/>
    <property type="match status" value="1"/>
</dbReference>
<dbReference type="SUPFAM" id="SSF52172">
    <property type="entry name" value="CheY-like"/>
    <property type="match status" value="1"/>
</dbReference>
<evidence type="ECO:0000256" key="2">
    <source>
        <dbReference type="ARBA" id="ARBA00022500"/>
    </source>
</evidence>
<dbReference type="InterPro" id="IPR011006">
    <property type="entry name" value="CheY-like_superfamily"/>
</dbReference>
<dbReference type="Proteomes" id="UP001060012">
    <property type="component" value="Chromosome"/>
</dbReference>
<evidence type="ECO:0000313" key="9">
    <source>
        <dbReference type="Proteomes" id="UP001060012"/>
    </source>
</evidence>
<dbReference type="SMART" id="SM00448">
    <property type="entry name" value="REC"/>
    <property type="match status" value="1"/>
</dbReference>
<evidence type="ECO:0000256" key="1">
    <source>
        <dbReference type="ARBA" id="ARBA00001946"/>
    </source>
</evidence>
<keyword evidence="6" id="KW-0175">Coiled coil</keyword>
<dbReference type="RefSeq" id="WP_254576409.1">
    <property type="nucleotide sequence ID" value="NZ_CP100595.1"/>
</dbReference>
<feature type="modified residue" description="4-aspartylphosphate" evidence="5">
    <location>
        <position position="62"/>
    </location>
</feature>
<proteinExistence type="predicted"/>
<dbReference type="PROSITE" id="PS50110">
    <property type="entry name" value="RESPONSE_REGULATORY"/>
    <property type="match status" value="1"/>
</dbReference>
<reference evidence="8" key="1">
    <citation type="submission" date="2022-07" db="EMBL/GenBank/DDBJ databases">
        <title>Arcobacter roscoffensis sp. nov., a marine bacterium isolated from coastal seawater collected from Roscoff, France.</title>
        <authorList>
            <person name="Pascual J."/>
            <person name="Lepeaux C."/>
            <person name="Methner A."/>
            <person name="Overmann J."/>
        </authorList>
    </citation>
    <scope>NUCLEOTIDE SEQUENCE</scope>
    <source>
        <strain evidence="8">ARW1-2F2</strain>
    </source>
</reference>
<keyword evidence="2" id="KW-0145">Chemotaxis</keyword>
<evidence type="ECO:0000313" key="8">
    <source>
        <dbReference type="EMBL" id="UTJ06229.1"/>
    </source>
</evidence>